<dbReference type="Proteomes" id="UP001652622">
    <property type="component" value="Unplaced"/>
</dbReference>
<sequence>MLGVIKALPGRREAGQVGSREARRSGASTMDASRLLLALALLLSGGLRSVRSLEEAFGSQELLAEEPNGHPERFLDWMPQEGEDHTGQSLPDDHLLGVLLRTLFHAVQRSGRSPSFLFQPQRFGREVRTNILRSTGRIKPRAWDSLAPQFLSMAAPQRFGKKK</sequence>
<dbReference type="KEGG" id="pgut:117662662"/>
<accession>A0A6P9BII0</accession>
<reference evidence="2" key="1">
    <citation type="submission" date="2025-08" db="UniProtKB">
        <authorList>
            <consortium name="RefSeq"/>
        </authorList>
    </citation>
    <scope>IDENTIFICATION</scope>
    <source>
        <tissue evidence="2">Blood</tissue>
    </source>
</reference>
<keyword evidence="1" id="KW-1185">Reference proteome</keyword>
<dbReference type="Pfam" id="PF15085">
    <property type="entry name" value="NPFF"/>
    <property type="match status" value="1"/>
</dbReference>
<protein>
    <submittedName>
        <fullName evidence="2">Pro-FMRFamide-related neuropeptide FF</fullName>
    </submittedName>
</protein>
<dbReference type="CTD" id="8620"/>
<dbReference type="GO" id="GO:0098794">
    <property type="term" value="C:postsynapse"/>
    <property type="evidence" value="ECO:0007669"/>
    <property type="project" value="GOC"/>
</dbReference>
<dbReference type="GO" id="GO:0005615">
    <property type="term" value="C:extracellular space"/>
    <property type="evidence" value="ECO:0007669"/>
    <property type="project" value="TreeGrafter"/>
</dbReference>
<evidence type="ECO:0000313" key="2">
    <source>
        <dbReference type="RefSeq" id="XP_034268031.1"/>
    </source>
</evidence>
<evidence type="ECO:0000313" key="1">
    <source>
        <dbReference type="Proteomes" id="UP001652622"/>
    </source>
</evidence>
<keyword evidence="2" id="KW-0527">Neuropeptide</keyword>
<dbReference type="GO" id="GO:0043679">
    <property type="term" value="C:axon terminus"/>
    <property type="evidence" value="ECO:0007669"/>
    <property type="project" value="TreeGrafter"/>
</dbReference>
<gene>
    <name evidence="2" type="primary">NPFF</name>
</gene>
<dbReference type="GO" id="GO:0005184">
    <property type="term" value="F:neuropeptide hormone activity"/>
    <property type="evidence" value="ECO:0007669"/>
    <property type="project" value="InterPro"/>
</dbReference>
<organism evidence="1 2">
    <name type="scientific">Pantherophis guttatus</name>
    <name type="common">Corn snake</name>
    <name type="synonym">Elaphe guttata</name>
    <dbReference type="NCBI Taxonomy" id="94885"/>
    <lineage>
        <taxon>Eukaryota</taxon>
        <taxon>Metazoa</taxon>
        <taxon>Chordata</taxon>
        <taxon>Craniata</taxon>
        <taxon>Vertebrata</taxon>
        <taxon>Euteleostomi</taxon>
        <taxon>Lepidosauria</taxon>
        <taxon>Squamata</taxon>
        <taxon>Bifurcata</taxon>
        <taxon>Unidentata</taxon>
        <taxon>Episquamata</taxon>
        <taxon>Toxicofera</taxon>
        <taxon>Serpentes</taxon>
        <taxon>Colubroidea</taxon>
        <taxon>Colubridae</taxon>
        <taxon>Colubrinae</taxon>
        <taxon>Pantherophis</taxon>
    </lineage>
</organism>
<dbReference type="InterPro" id="IPR008065">
    <property type="entry name" value="NPFF"/>
</dbReference>
<dbReference type="GO" id="GO:0043204">
    <property type="term" value="C:perikaryon"/>
    <property type="evidence" value="ECO:0007669"/>
    <property type="project" value="TreeGrafter"/>
</dbReference>
<dbReference type="GeneID" id="117662662"/>
<dbReference type="AlphaFoldDB" id="A0A6P9BII0"/>
<dbReference type="GO" id="GO:0007218">
    <property type="term" value="P:neuropeptide signaling pathway"/>
    <property type="evidence" value="ECO:0007669"/>
    <property type="project" value="UniProtKB-KW"/>
</dbReference>
<dbReference type="GO" id="GO:0030425">
    <property type="term" value="C:dendrite"/>
    <property type="evidence" value="ECO:0007669"/>
    <property type="project" value="TreeGrafter"/>
</dbReference>
<dbReference type="OMA" id="QEGEDHT"/>
<proteinExistence type="predicted"/>
<name>A0A6P9BII0_PANGU</name>
<dbReference type="GO" id="GO:0001664">
    <property type="term" value="F:G protein-coupled receptor binding"/>
    <property type="evidence" value="ECO:0007669"/>
    <property type="project" value="TreeGrafter"/>
</dbReference>
<dbReference type="GO" id="GO:0060079">
    <property type="term" value="P:excitatory postsynaptic potential"/>
    <property type="evidence" value="ECO:0007669"/>
    <property type="project" value="TreeGrafter"/>
</dbReference>
<dbReference type="PANTHER" id="PTHR15044">
    <property type="entry name" value="NEUROPEPTIDE FF"/>
    <property type="match status" value="1"/>
</dbReference>
<dbReference type="RefSeq" id="XP_034268031.1">
    <property type="nucleotide sequence ID" value="XM_034412140.2"/>
</dbReference>
<dbReference type="InParanoid" id="A0A6P9BII0"/>
<dbReference type="PANTHER" id="PTHR15044:SF0">
    <property type="entry name" value="PRO-FMRFAMIDE-RELATED NEUROPEPTIDE FF"/>
    <property type="match status" value="1"/>
</dbReference>